<dbReference type="PANTHER" id="PTHR11662:SF399">
    <property type="entry name" value="FI19708P1-RELATED"/>
    <property type="match status" value="1"/>
</dbReference>
<feature type="compositionally biased region" description="Polar residues" evidence="5">
    <location>
        <begin position="25"/>
        <end position="43"/>
    </location>
</feature>
<dbReference type="Gene3D" id="1.20.1250.20">
    <property type="entry name" value="MFS general substrate transporter like domains"/>
    <property type="match status" value="1"/>
</dbReference>
<evidence type="ECO:0000256" key="5">
    <source>
        <dbReference type="SAM" id="MobiDB-lite"/>
    </source>
</evidence>
<protein>
    <recommendedName>
        <fullName evidence="6">Major facilitator superfamily (MFS) profile domain-containing protein</fullName>
    </recommendedName>
</protein>
<reference evidence="7 8" key="1">
    <citation type="submission" date="2024-04" db="EMBL/GenBank/DDBJ databases">
        <authorList>
            <consortium name="Genoscope - CEA"/>
            <person name="William W."/>
        </authorList>
    </citation>
    <scope>NUCLEOTIDE SEQUENCE [LARGE SCALE GENOMIC DNA]</scope>
</reference>
<evidence type="ECO:0000313" key="7">
    <source>
        <dbReference type="EMBL" id="CAL1541017.1"/>
    </source>
</evidence>
<dbReference type="SUPFAM" id="SSF103473">
    <property type="entry name" value="MFS general substrate transporter"/>
    <property type="match status" value="1"/>
</dbReference>
<evidence type="ECO:0000313" key="8">
    <source>
        <dbReference type="Proteomes" id="UP001497497"/>
    </source>
</evidence>
<dbReference type="GO" id="GO:0022857">
    <property type="term" value="F:transmembrane transporter activity"/>
    <property type="evidence" value="ECO:0007669"/>
    <property type="project" value="InterPro"/>
</dbReference>
<evidence type="ECO:0000256" key="4">
    <source>
        <dbReference type="ARBA" id="ARBA00023136"/>
    </source>
</evidence>
<dbReference type="EMBL" id="CAXITT010000410">
    <property type="protein sequence ID" value="CAL1541017.1"/>
    <property type="molecule type" value="Genomic_DNA"/>
</dbReference>
<dbReference type="PANTHER" id="PTHR11662">
    <property type="entry name" value="SOLUTE CARRIER FAMILY 17"/>
    <property type="match status" value="1"/>
</dbReference>
<comment type="caution">
    <text evidence="7">The sequence shown here is derived from an EMBL/GenBank/DDBJ whole genome shotgun (WGS) entry which is preliminary data.</text>
</comment>
<evidence type="ECO:0000256" key="2">
    <source>
        <dbReference type="ARBA" id="ARBA00022692"/>
    </source>
</evidence>
<dbReference type="PROSITE" id="PS50850">
    <property type="entry name" value="MFS"/>
    <property type="match status" value="1"/>
</dbReference>
<name>A0AAV2I6R3_LYMST</name>
<dbReference type="GO" id="GO:0016020">
    <property type="term" value="C:membrane"/>
    <property type="evidence" value="ECO:0007669"/>
    <property type="project" value="UniProtKB-SubCell"/>
</dbReference>
<dbReference type="InterPro" id="IPR020846">
    <property type="entry name" value="MFS_dom"/>
</dbReference>
<dbReference type="AlphaFoldDB" id="A0AAV2I6R3"/>
<feature type="domain" description="Major facilitator superfamily (MFS) profile" evidence="6">
    <location>
        <begin position="62"/>
        <end position="232"/>
    </location>
</feature>
<dbReference type="Proteomes" id="UP001497497">
    <property type="component" value="Unassembled WGS sequence"/>
</dbReference>
<dbReference type="InterPro" id="IPR011701">
    <property type="entry name" value="MFS"/>
</dbReference>
<evidence type="ECO:0000259" key="6">
    <source>
        <dbReference type="PROSITE" id="PS50850"/>
    </source>
</evidence>
<keyword evidence="4" id="KW-0472">Membrane</keyword>
<accession>A0AAV2I6R3</accession>
<gene>
    <name evidence="7" type="ORF">GSLYS_00014659001</name>
</gene>
<keyword evidence="8" id="KW-1185">Reference proteome</keyword>
<dbReference type="Pfam" id="PF07690">
    <property type="entry name" value="MFS_1"/>
    <property type="match status" value="1"/>
</dbReference>
<organism evidence="7 8">
    <name type="scientific">Lymnaea stagnalis</name>
    <name type="common">Great pond snail</name>
    <name type="synonym">Helix stagnalis</name>
    <dbReference type="NCBI Taxonomy" id="6523"/>
    <lineage>
        <taxon>Eukaryota</taxon>
        <taxon>Metazoa</taxon>
        <taxon>Spiralia</taxon>
        <taxon>Lophotrochozoa</taxon>
        <taxon>Mollusca</taxon>
        <taxon>Gastropoda</taxon>
        <taxon>Heterobranchia</taxon>
        <taxon>Euthyneura</taxon>
        <taxon>Panpulmonata</taxon>
        <taxon>Hygrophila</taxon>
        <taxon>Lymnaeoidea</taxon>
        <taxon>Lymnaeidae</taxon>
        <taxon>Lymnaea</taxon>
    </lineage>
</organism>
<comment type="subcellular location">
    <subcellularLocation>
        <location evidence="1">Membrane</location>
        <topology evidence="1">Multi-pass membrane protein</topology>
    </subcellularLocation>
</comment>
<dbReference type="GO" id="GO:0006820">
    <property type="term" value="P:monoatomic anion transport"/>
    <property type="evidence" value="ECO:0007669"/>
    <property type="project" value="TreeGrafter"/>
</dbReference>
<feature type="non-terminal residue" evidence="7">
    <location>
        <position position="232"/>
    </location>
</feature>
<evidence type="ECO:0000256" key="1">
    <source>
        <dbReference type="ARBA" id="ARBA00004141"/>
    </source>
</evidence>
<dbReference type="InterPro" id="IPR050382">
    <property type="entry name" value="MFS_Na/Anion_cotransporter"/>
</dbReference>
<evidence type="ECO:0000256" key="3">
    <source>
        <dbReference type="ARBA" id="ARBA00022989"/>
    </source>
</evidence>
<proteinExistence type="predicted"/>
<keyword evidence="3" id="KW-1133">Transmembrane helix</keyword>
<keyword evidence="2" id="KW-0812">Transmembrane</keyword>
<sequence length="232" mass="24865">DGRHHVTHSGQENGRSSDAHAGENGTRSDVNNNNKHQLSSNVAGSDAAPSFLQKAFSWRGAIVVLLHTSFIINVLPRNTLPMALVCMVDPYKASRGSGNVTFSNSSHDDRPTLISQNDTGVEVVQYEFDWDSELQGLILTGIQFVSFTGPILSNIVKNLIGSKNCMTAFTLTGAIFSIISPAAARVSPYFLLAVRVVSGLTLGGNVPMVGEALAWWTPDSEKLTWVACSFAG</sequence>
<feature type="region of interest" description="Disordered" evidence="5">
    <location>
        <begin position="1"/>
        <end position="43"/>
    </location>
</feature>
<dbReference type="InterPro" id="IPR036259">
    <property type="entry name" value="MFS_trans_sf"/>
</dbReference>
<feature type="non-terminal residue" evidence="7">
    <location>
        <position position="1"/>
    </location>
</feature>